<sequence>MSRPTLPLAALLLTVLAAASAHAVEPHPGVPAQEIADTHFSAYQQRWESALMMAGSGNMLGAMIAFERLMDDPLFARLEPAVRGRNAQIAGATALMQDAPGVARRYLQQALTALPNDPATLATLVSVELAEDNTAAATLHLLQAATHADGPVQVDTQTVSYLQYTLRAQPAQRMALLKSLFDNQWTGDGVEPTGLWLVLATLQVEHGRSAEAAATIARIDTPLEVIALRSDKRFDRYVDRRDPRFDPQQVAQRKLDDLRVSGLLDRRLNAKLAAFGFIQLMVGENEQIVQFTDDMARMVSAGQRPAGEEATWLAWLLDYRTLALRRLDRIDDSVAAARLTDAVGALGPDAAEHRMNLAFMLSATGHERESDTLLAGMDGLSPFGLAARAYLTFVHARENNDPAAAAAARAEIVSHRKDAPQIHMELLIEEGDMEAAAAALISQLESAEDRTDALLSLQDMRVYPSLPAERVADERWRELKQRADVRAAINRVGRIERYPLYSISTSR</sequence>
<protein>
    <recommendedName>
        <fullName evidence="4">Tetratricopeptide repeat-containing protein</fullName>
    </recommendedName>
</protein>
<gene>
    <name evidence="2" type="ORF">SAMN04488690_4012</name>
</gene>
<dbReference type="EMBL" id="FWEU01000007">
    <property type="protein sequence ID" value="SLM26250.1"/>
    <property type="molecule type" value="Genomic_DNA"/>
</dbReference>
<evidence type="ECO:0000313" key="2">
    <source>
        <dbReference type="EMBL" id="SLM26250.1"/>
    </source>
</evidence>
<feature type="chain" id="PRO_5010712500" description="Tetratricopeptide repeat-containing protein" evidence="1">
    <location>
        <begin position="24"/>
        <end position="507"/>
    </location>
</feature>
<keyword evidence="1" id="KW-0732">Signal</keyword>
<proteinExistence type="predicted"/>
<dbReference type="AlphaFoldDB" id="A0A1W1H3U7"/>
<evidence type="ECO:0008006" key="4">
    <source>
        <dbReference type="Google" id="ProtNLM"/>
    </source>
</evidence>
<reference evidence="3" key="1">
    <citation type="submission" date="2016-10" db="EMBL/GenBank/DDBJ databases">
        <authorList>
            <person name="Varghese N."/>
        </authorList>
    </citation>
    <scope>NUCLEOTIDE SEQUENCE [LARGE SCALE GENOMIC DNA]</scope>
    <source>
        <strain evidence="3">92MFCol6.1</strain>
    </source>
</reference>
<dbReference type="RefSeq" id="WP_080150648.1">
    <property type="nucleotide sequence ID" value="NZ_FWEU01000007.1"/>
</dbReference>
<name>A0A1W1H3U7_9GAMM</name>
<evidence type="ECO:0000313" key="3">
    <source>
        <dbReference type="Proteomes" id="UP000191133"/>
    </source>
</evidence>
<feature type="signal peptide" evidence="1">
    <location>
        <begin position="1"/>
        <end position="23"/>
    </location>
</feature>
<organism evidence="2 3">
    <name type="scientific">Stenotrophomonas indicatrix</name>
    <dbReference type="NCBI Taxonomy" id="2045451"/>
    <lineage>
        <taxon>Bacteria</taxon>
        <taxon>Pseudomonadati</taxon>
        <taxon>Pseudomonadota</taxon>
        <taxon>Gammaproteobacteria</taxon>
        <taxon>Lysobacterales</taxon>
        <taxon>Lysobacteraceae</taxon>
        <taxon>Stenotrophomonas</taxon>
    </lineage>
</organism>
<accession>A0A1W1H3U7</accession>
<dbReference type="Proteomes" id="UP000191133">
    <property type="component" value="Unassembled WGS sequence"/>
</dbReference>
<evidence type="ECO:0000256" key="1">
    <source>
        <dbReference type="SAM" id="SignalP"/>
    </source>
</evidence>